<evidence type="ECO:0000313" key="2">
    <source>
        <dbReference type="Proteomes" id="UP001057375"/>
    </source>
</evidence>
<keyword evidence="2" id="KW-1185">Reference proteome</keyword>
<gene>
    <name evidence="1" type="ORF">ADUPG1_004801</name>
</gene>
<sequence>MDVTVHEKDGDLIKLVINKQFEKIEGKYDAMSDELTDEDGKYKVIT</sequence>
<feature type="non-terminal residue" evidence="1">
    <location>
        <position position="46"/>
    </location>
</feature>
<dbReference type="EMBL" id="BQXS01007482">
    <property type="protein sequence ID" value="GKT27852.1"/>
    <property type="molecule type" value="Genomic_DNA"/>
</dbReference>
<proteinExistence type="predicted"/>
<organism evidence="1 2">
    <name type="scientific">Aduncisulcus paluster</name>
    <dbReference type="NCBI Taxonomy" id="2918883"/>
    <lineage>
        <taxon>Eukaryota</taxon>
        <taxon>Metamonada</taxon>
        <taxon>Carpediemonas-like organisms</taxon>
        <taxon>Aduncisulcus</taxon>
    </lineage>
</organism>
<reference evidence="1" key="1">
    <citation type="submission" date="2022-03" db="EMBL/GenBank/DDBJ databases">
        <title>Draft genome sequence of Aduncisulcus paluster, a free-living microaerophilic Fornicata.</title>
        <authorList>
            <person name="Yuyama I."/>
            <person name="Kume K."/>
            <person name="Tamura T."/>
            <person name="Inagaki Y."/>
            <person name="Hashimoto T."/>
        </authorList>
    </citation>
    <scope>NUCLEOTIDE SEQUENCE</scope>
    <source>
        <strain evidence="1">NY0171</strain>
    </source>
</reference>
<comment type="caution">
    <text evidence="1">The sequence shown here is derived from an EMBL/GenBank/DDBJ whole genome shotgun (WGS) entry which is preliminary data.</text>
</comment>
<dbReference type="Proteomes" id="UP001057375">
    <property type="component" value="Unassembled WGS sequence"/>
</dbReference>
<protein>
    <submittedName>
        <fullName evidence="1">Uncharacterized protein</fullName>
    </submittedName>
</protein>
<evidence type="ECO:0000313" key="1">
    <source>
        <dbReference type="EMBL" id="GKT27852.1"/>
    </source>
</evidence>
<accession>A0ABQ5K7C7</accession>
<name>A0ABQ5K7C7_9EUKA</name>